<protein>
    <submittedName>
        <fullName evidence="7">FAD-binding domain-containing protein</fullName>
    </submittedName>
</protein>
<keyword evidence="2" id="KW-0285">Flavoprotein</keyword>
<feature type="domain" description="FAD-binding PCMH-type" evidence="6">
    <location>
        <begin position="67"/>
        <end position="242"/>
    </location>
</feature>
<proteinExistence type="inferred from homology"/>
<dbReference type="PROSITE" id="PS51387">
    <property type="entry name" value="FAD_PCMH"/>
    <property type="match status" value="1"/>
</dbReference>
<dbReference type="OrthoDB" id="2151789at2759"/>
<evidence type="ECO:0000256" key="1">
    <source>
        <dbReference type="ARBA" id="ARBA00005466"/>
    </source>
</evidence>
<dbReference type="InterPro" id="IPR006094">
    <property type="entry name" value="Oxid_FAD_bind_N"/>
</dbReference>
<dbReference type="EMBL" id="MU004186">
    <property type="protein sequence ID" value="KAF2497820.1"/>
    <property type="molecule type" value="Genomic_DNA"/>
</dbReference>
<dbReference type="PANTHER" id="PTHR42973">
    <property type="entry name" value="BINDING OXIDOREDUCTASE, PUTATIVE (AFU_ORTHOLOGUE AFUA_1G17690)-RELATED"/>
    <property type="match status" value="1"/>
</dbReference>
<dbReference type="SUPFAM" id="SSF56176">
    <property type="entry name" value="FAD-binding/transporter-associated domain-like"/>
    <property type="match status" value="1"/>
</dbReference>
<evidence type="ECO:0000259" key="6">
    <source>
        <dbReference type="PROSITE" id="PS51387"/>
    </source>
</evidence>
<accession>A0A6A6R1K6</accession>
<keyword evidence="8" id="KW-1185">Reference proteome</keyword>
<keyword evidence="3" id="KW-0274">FAD</keyword>
<name>A0A6A6R1K6_9PEZI</name>
<dbReference type="AlphaFoldDB" id="A0A6A6R1K6"/>
<keyword evidence="4" id="KW-0560">Oxidoreductase</keyword>
<sequence length="507" mass="54885">MRPGFSTAALLSAAAGSLASDLANVTAIRDCSFCCGALADAGLASRITYPGSTIYEQRVDSYWSLTAQLTPWCIIQPHNAKEVSTAVKALVKANKKEECLFAVRSGGHTTWPGAANIENGITIDLGLMNSTTYIASNNTAQVLPGSRWKGVYQTLDALGIAAAGGRASTVGVAGLALGGGNSFYAARKGLVCDNIAQYEVVLASGEIIYANNKTNTDLFRALKGGTGNFGIVTRLDLDTFEGEDLWGGVVTYPNSTTDAQIQAFVNFGNNIENDQYGSAIVIWQYTTQNAATILINAYEYTKPVAWPAAFDEFKAIPDRTSDSMRFTNMTDLTVELEQAAGYRDTFVTLTFVNDKRVVKKAVDLHNTVVEKVKAHKATGNWTVQDMVQPIPTIFTKHSVEKGGNMLGLDRFSDNLVLFQTYLAWEGAEQDDFFQGLGDWYIAQLSAYAKSIGKSNPYIYLDYAYATQKPLENYGAVNIAKLKAASKKYDPTGVFQKLVPGGFKISKV</sequence>
<comment type="similarity">
    <text evidence="1">Belongs to the oxygen-dependent FAD-linked oxidoreductase family.</text>
</comment>
<gene>
    <name evidence="7" type="ORF">BU16DRAFT_326065</name>
</gene>
<dbReference type="PANTHER" id="PTHR42973:SF53">
    <property type="entry name" value="FAD-BINDING PCMH-TYPE DOMAIN-CONTAINING PROTEIN-RELATED"/>
    <property type="match status" value="1"/>
</dbReference>
<evidence type="ECO:0000256" key="4">
    <source>
        <dbReference type="ARBA" id="ARBA00023002"/>
    </source>
</evidence>
<dbReference type="InterPro" id="IPR016169">
    <property type="entry name" value="FAD-bd_PCMH_sub2"/>
</dbReference>
<dbReference type="InterPro" id="IPR016166">
    <property type="entry name" value="FAD-bd_PCMH"/>
</dbReference>
<dbReference type="Pfam" id="PF01565">
    <property type="entry name" value="FAD_binding_4"/>
    <property type="match status" value="1"/>
</dbReference>
<evidence type="ECO:0000256" key="3">
    <source>
        <dbReference type="ARBA" id="ARBA00022827"/>
    </source>
</evidence>
<dbReference type="Gene3D" id="3.30.465.10">
    <property type="match status" value="1"/>
</dbReference>
<dbReference type="Proteomes" id="UP000799750">
    <property type="component" value="Unassembled WGS sequence"/>
</dbReference>
<evidence type="ECO:0000313" key="8">
    <source>
        <dbReference type="Proteomes" id="UP000799750"/>
    </source>
</evidence>
<dbReference type="InterPro" id="IPR050416">
    <property type="entry name" value="FAD-linked_Oxidoreductase"/>
</dbReference>
<dbReference type="GO" id="GO:0071949">
    <property type="term" value="F:FAD binding"/>
    <property type="evidence" value="ECO:0007669"/>
    <property type="project" value="InterPro"/>
</dbReference>
<keyword evidence="5" id="KW-0732">Signal</keyword>
<reference evidence="7" key="1">
    <citation type="journal article" date="2020" name="Stud. Mycol.">
        <title>101 Dothideomycetes genomes: a test case for predicting lifestyles and emergence of pathogens.</title>
        <authorList>
            <person name="Haridas S."/>
            <person name="Albert R."/>
            <person name="Binder M."/>
            <person name="Bloem J."/>
            <person name="Labutti K."/>
            <person name="Salamov A."/>
            <person name="Andreopoulos B."/>
            <person name="Baker S."/>
            <person name="Barry K."/>
            <person name="Bills G."/>
            <person name="Bluhm B."/>
            <person name="Cannon C."/>
            <person name="Castanera R."/>
            <person name="Culley D."/>
            <person name="Daum C."/>
            <person name="Ezra D."/>
            <person name="Gonzalez J."/>
            <person name="Henrissat B."/>
            <person name="Kuo A."/>
            <person name="Liang C."/>
            <person name="Lipzen A."/>
            <person name="Lutzoni F."/>
            <person name="Magnuson J."/>
            <person name="Mondo S."/>
            <person name="Nolan M."/>
            <person name="Ohm R."/>
            <person name="Pangilinan J."/>
            <person name="Park H.-J."/>
            <person name="Ramirez L."/>
            <person name="Alfaro M."/>
            <person name="Sun H."/>
            <person name="Tritt A."/>
            <person name="Yoshinaga Y."/>
            <person name="Zwiers L.-H."/>
            <person name="Turgeon B."/>
            <person name="Goodwin S."/>
            <person name="Spatafora J."/>
            <person name="Crous P."/>
            <person name="Grigoriev I."/>
        </authorList>
    </citation>
    <scope>NUCLEOTIDE SEQUENCE</scope>
    <source>
        <strain evidence="7">CBS 269.34</strain>
    </source>
</reference>
<dbReference type="GO" id="GO:0016491">
    <property type="term" value="F:oxidoreductase activity"/>
    <property type="evidence" value="ECO:0007669"/>
    <property type="project" value="UniProtKB-KW"/>
</dbReference>
<feature type="chain" id="PRO_5025507858" evidence="5">
    <location>
        <begin position="20"/>
        <end position="507"/>
    </location>
</feature>
<evidence type="ECO:0000313" key="7">
    <source>
        <dbReference type="EMBL" id="KAF2497820.1"/>
    </source>
</evidence>
<evidence type="ECO:0000256" key="2">
    <source>
        <dbReference type="ARBA" id="ARBA00022630"/>
    </source>
</evidence>
<organism evidence="7 8">
    <name type="scientific">Lophium mytilinum</name>
    <dbReference type="NCBI Taxonomy" id="390894"/>
    <lineage>
        <taxon>Eukaryota</taxon>
        <taxon>Fungi</taxon>
        <taxon>Dikarya</taxon>
        <taxon>Ascomycota</taxon>
        <taxon>Pezizomycotina</taxon>
        <taxon>Dothideomycetes</taxon>
        <taxon>Pleosporomycetidae</taxon>
        <taxon>Mytilinidiales</taxon>
        <taxon>Mytilinidiaceae</taxon>
        <taxon>Lophium</taxon>
    </lineage>
</organism>
<feature type="signal peptide" evidence="5">
    <location>
        <begin position="1"/>
        <end position="19"/>
    </location>
</feature>
<evidence type="ECO:0000256" key="5">
    <source>
        <dbReference type="SAM" id="SignalP"/>
    </source>
</evidence>
<dbReference type="InterPro" id="IPR036318">
    <property type="entry name" value="FAD-bd_PCMH-like_sf"/>
</dbReference>